<accession>A0A3S6QNH0</accession>
<dbReference type="Pfam" id="PF16993">
    <property type="entry name" value="Asp1"/>
    <property type="match status" value="1"/>
</dbReference>
<dbReference type="Proteomes" id="UP000314960">
    <property type="component" value="Chromosome"/>
</dbReference>
<dbReference type="EMBL" id="CP018176">
    <property type="protein sequence ID" value="AUJ29500.1"/>
    <property type="molecule type" value="Genomic_DNA"/>
</dbReference>
<protein>
    <submittedName>
        <fullName evidence="1">Accessory Sec system protein Asp1</fullName>
    </submittedName>
</protein>
<proteinExistence type="predicted"/>
<gene>
    <name evidence="1" type="ORF">BSQ49_04405</name>
</gene>
<organism evidence="1 2">
    <name type="scientific">Liquorilactobacillus hordei</name>
    <dbReference type="NCBI Taxonomy" id="468911"/>
    <lineage>
        <taxon>Bacteria</taxon>
        <taxon>Bacillati</taxon>
        <taxon>Bacillota</taxon>
        <taxon>Bacilli</taxon>
        <taxon>Lactobacillales</taxon>
        <taxon>Lactobacillaceae</taxon>
        <taxon>Liquorilactobacillus</taxon>
    </lineage>
</organism>
<evidence type="ECO:0000313" key="1">
    <source>
        <dbReference type="EMBL" id="AUJ29500.1"/>
    </source>
</evidence>
<dbReference type="KEGG" id="lhw:BSQ49_04405"/>
<sequence length="527" mass="61745">MYYFMPAWADEDSNLWENTAAPWYWASKKKFDDTVSQLKMFKQAQQAELLMSYRYSPFLRSFLAQEELYEVDYYNVFDDIQAIKDVHPRNFDFKDLAWPQGIEFYYTPFIVVARLKDQVWGRIEFSTDGKVLKIIRFKADEEITYWFDDRGFTSSIEVKASNNQKHFQYFLNPFGQWRIRLNVLTGEVAVNQKFAHDFERTEYSTFADLQNEKLKAFIDANLKPNDTLVVAGANYQVGFIAELKVPRQQVIFSIFAERLAITKDNLQKMSEYGEYFVVDTDSHLQLVTSNLADCRQICKVLQITPFDTRLRLGHSQKEKKLKIFWLLDGSSEAEIQNYFREVLDVMGANQLVELVIAANNEWNQQRLTNIFMPIINQHKMADEVTFDFLEQKDDEMEDLLDFKPKLPPKRLIRFVRIYSEETYLEELDDTRIILDLSNEPNLYLQIAGISAGIPQINRITNSYVKSYQNGLIVTSKVQLAGALKYYLEGLSHWNQALVYAASQISEYSGTNLINKWNLFLKKETVDE</sequence>
<evidence type="ECO:0000313" key="2">
    <source>
        <dbReference type="Proteomes" id="UP000314960"/>
    </source>
</evidence>
<dbReference type="InterPro" id="IPR022372">
    <property type="entry name" value="Accessory_SS_Asp1"/>
</dbReference>
<dbReference type="AlphaFoldDB" id="A0A3S6QNH0"/>
<dbReference type="NCBIfam" id="TIGR03713">
    <property type="entry name" value="acc_sec_asp1"/>
    <property type="match status" value="1"/>
</dbReference>
<name>A0A3S6QNH0_9LACO</name>
<reference evidence="1 2" key="1">
    <citation type="submission" date="2016-11" db="EMBL/GenBank/DDBJ databases">
        <title>Interaction between Lactobacillus species and yeast in water kefir.</title>
        <authorList>
            <person name="Behr J."/>
            <person name="Xu D."/>
            <person name="Vogel R.F."/>
        </authorList>
    </citation>
    <scope>NUCLEOTIDE SEQUENCE [LARGE SCALE GENOMIC DNA]</scope>
    <source>
        <strain evidence="1 2">TMW 1.1822</strain>
    </source>
</reference>
<dbReference type="GO" id="GO:0015031">
    <property type="term" value="P:protein transport"/>
    <property type="evidence" value="ECO:0007669"/>
    <property type="project" value="InterPro"/>
</dbReference>